<dbReference type="SUPFAM" id="SSF53756">
    <property type="entry name" value="UDP-Glycosyltransferase/glycogen phosphorylase"/>
    <property type="match status" value="1"/>
</dbReference>
<gene>
    <name evidence="2" type="ORF">BN12_510004</name>
</gene>
<dbReference type="InterPro" id="IPR010610">
    <property type="entry name" value="EryCIII-like_C"/>
</dbReference>
<dbReference type="FunFam" id="3.40.50.2000:FF:000009">
    <property type="entry name" value="Sterol 3-beta-glucosyltransferase UGT80A2"/>
    <property type="match status" value="1"/>
</dbReference>
<dbReference type="Gene3D" id="3.40.50.2000">
    <property type="entry name" value="Glycogen Phosphorylase B"/>
    <property type="match status" value="2"/>
</dbReference>
<keyword evidence="2" id="KW-0808">Transferase</keyword>
<proteinExistence type="predicted"/>
<dbReference type="GO" id="GO:0008194">
    <property type="term" value="F:UDP-glycosyltransferase activity"/>
    <property type="evidence" value="ECO:0007669"/>
    <property type="project" value="InterPro"/>
</dbReference>
<feature type="domain" description="Erythromycin biosynthesis protein CIII-like C-terminal" evidence="1">
    <location>
        <begin position="301"/>
        <end position="401"/>
    </location>
</feature>
<dbReference type="Proteomes" id="UP000035721">
    <property type="component" value="Unassembled WGS sequence"/>
</dbReference>
<reference evidence="2 3" key="1">
    <citation type="journal article" date="2013" name="ISME J.">
        <title>A metabolic model for members of the genus Tetrasphaera involved in enhanced biological phosphorus removal.</title>
        <authorList>
            <person name="Kristiansen R."/>
            <person name="Nguyen H.T.T."/>
            <person name="Saunders A.M."/>
            <person name="Nielsen J.L."/>
            <person name="Wimmer R."/>
            <person name="Le V.Q."/>
            <person name="McIlroy S.J."/>
            <person name="Petrovski S."/>
            <person name="Seviour R.J."/>
            <person name="Calteau A."/>
            <person name="Nielsen K.L."/>
            <person name="Nielsen P.H."/>
        </authorList>
    </citation>
    <scope>NUCLEOTIDE SEQUENCE [LARGE SCALE GENOMIC DNA]</scope>
    <source>
        <strain evidence="2 3">T1-X7</strain>
    </source>
</reference>
<name>A0A077M657_9MICO</name>
<organism evidence="2 3">
    <name type="scientific">Nostocoides japonicum T1-X7</name>
    <dbReference type="NCBI Taxonomy" id="1194083"/>
    <lineage>
        <taxon>Bacteria</taxon>
        <taxon>Bacillati</taxon>
        <taxon>Actinomycetota</taxon>
        <taxon>Actinomycetes</taxon>
        <taxon>Micrococcales</taxon>
        <taxon>Intrasporangiaceae</taxon>
        <taxon>Nostocoides</taxon>
    </lineage>
</organism>
<dbReference type="Pfam" id="PF06722">
    <property type="entry name" value="EryCIII-like_C"/>
    <property type="match status" value="1"/>
</dbReference>
<dbReference type="InterPro" id="IPR050426">
    <property type="entry name" value="Glycosyltransferase_28"/>
</dbReference>
<dbReference type="AlphaFoldDB" id="A0A077M657"/>
<dbReference type="STRING" id="1194083.BN12_510004"/>
<evidence type="ECO:0000259" key="1">
    <source>
        <dbReference type="Pfam" id="PF06722"/>
    </source>
</evidence>
<dbReference type="OrthoDB" id="3253247at2"/>
<evidence type="ECO:0000313" key="3">
    <source>
        <dbReference type="Proteomes" id="UP000035721"/>
    </source>
</evidence>
<accession>A0A077M657</accession>
<keyword evidence="3" id="KW-1185">Reference proteome</keyword>
<dbReference type="PANTHER" id="PTHR48050:SF13">
    <property type="entry name" value="STEROL 3-BETA-GLUCOSYLTRANSFERASE UGT80A2"/>
    <property type="match status" value="1"/>
</dbReference>
<dbReference type="CDD" id="cd03784">
    <property type="entry name" value="GT1_Gtf-like"/>
    <property type="match status" value="1"/>
</dbReference>
<protein>
    <submittedName>
        <fullName evidence="2">Putative glycosyltransferase</fullName>
    </submittedName>
</protein>
<comment type="caution">
    <text evidence="2">The sequence shown here is derived from an EMBL/GenBank/DDBJ whole genome shotgun (WGS) entry which is preliminary data.</text>
</comment>
<dbReference type="GO" id="GO:0017000">
    <property type="term" value="P:antibiotic biosynthetic process"/>
    <property type="evidence" value="ECO:0007669"/>
    <property type="project" value="UniProtKB-ARBA"/>
</dbReference>
<evidence type="ECO:0000313" key="2">
    <source>
        <dbReference type="EMBL" id="CCH79644.1"/>
    </source>
</evidence>
<dbReference type="PANTHER" id="PTHR48050">
    <property type="entry name" value="STEROL 3-BETA-GLUCOSYLTRANSFERASE"/>
    <property type="match status" value="1"/>
</dbReference>
<sequence length="426" mass="45609">MNTERDGTPREDAREGGRPLRVVMSSYGSEGDSAPLIALAARMQAHGDRVTLLLEADGAGRARDRGLAAYPLAGDLRAARATSKGHGDPTLGMARHHLGDWARQTRQAAEDSDVVVGSGLGAQACHIAARAARRPFVGVTMFPIVPTREFSSPLALLPVPRVLNRPTHSLIQHLLWTAFGHRLRPLCREWGVGMPRLRFDDHPTLCAASPTLLPTPRDWPPVARVVGELREPRDPTRSPVDGLDPELLAFLEEGPAPVSVGFGSMTVRDPGRVRAAVLGLARTHRVLFSPGWSGIDLPPGPNLRVIGHTPHDALFPRMSVVVHHGGAGTLHAAARAGTPQVVIPLGGDQSWWAGRAQTAGIAPPPLRMRTLTAESLTRAVLAALALEPRAREISLRMAREDGCDEVDLAVHGAARTGGARPHPRDH</sequence>
<dbReference type="GO" id="GO:0016758">
    <property type="term" value="F:hexosyltransferase activity"/>
    <property type="evidence" value="ECO:0007669"/>
    <property type="project" value="UniProtKB-ARBA"/>
</dbReference>
<dbReference type="InterPro" id="IPR002213">
    <property type="entry name" value="UDP_glucos_trans"/>
</dbReference>
<dbReference type="EMBL" id="CAJB01000383">
    <property type="protein sequence ID" value="CCH79644.1"/>
    <property type="molecule type" value="Genomic_DNA"/>
</dbReference>
<dbReference type="RefSeq" id="WP_048551541.1">
    <property type="nucleotide sequence ID" value="NZ_HF570958.1"/>
</dbReference>